<keyword evidence="17" id="KW-0175">Coiled coil</keyword>
<comment type="caution">
    <text evidence="20">The sequence shown here is derived from an EMBL/GenBank/DDBJ whole genome shotgun (WGS) entry which is preliminary data.</text>
</comment>
<organism evidence="20 21">
    <name type="scientific">Candidatus Magnetoglobus multicellularis str. Araruama</name>
    <dbReference type="NCBI Taxonomy" id="890399"/>
    <lineage>
        <taxon>Bacteria</taxon>
        <taxon>Pseudomonadati</taxon>
        <taxon>Thermodesulfobacteriota</taxon>
        <taxon>Desulfobacteria</taxon>
        <taxon>Desulfobacterales</taxon>
        <taxon>Desulfobacteraceae</taxon>
        <taxon>Candidatus Magnetoglobus</taxon>
    </lineage>
</organism>
<dbReference type="InterPro" id="IPR001789">
    <property type="entry name" value="Sig_transdc_resp-reg_receiver"/>
</dbReference>
<dbReference type="PROSITE" id="PS50110">
    <property type="entry name" value="RESPONSE_REGULATORY"/>
    <property type="match status" value="3"/>
</dbReference>
<evidence type="ECO:0000256" key="2">
    <source>
        <dbReference type="ARBA" id="ARBA00004651"/>
    </source>
</evidence>
<dbReference type="Gene3D" id="3.30.565.10">
    <property type="entry name" value="Histidine kinase-like ATPase, C-terminal domain"/>
    <property type="match status" value="1"/>
</dbReference>
<evidence type="ECO:0000259" key="18">
    <source>
        <dbReference type="PROSITE" id="PS50109"/>
    </source>
</evidence>
<dbReference type="SUPFAM" id="SSF52172">
    <property type="entry name" value="CheY-like"/>
    <property type="match status" value="3"/>
</dbReference>
<keyword evidence="7" id="KW-0812">Transmembrane</keyword>
<dbReference type="InterPro" id="IPR036890">
    <property type="entry name" value="HATPase_C_sf"/>
</dbReference>
<keyword evidence="9 20" id="KW-0418">Kinase</keyword>
<dbReference type="Proteomes" id="UP000189670">
    <property type="component" value="Unassembled WGS sequence"/>
</dbReference>
<keyword evidence="8" id="KW-0547">Nucleotide-binding</keyword>
<dbReference type="SUPFAM" id="SSF47226">
    <property type="entry name" value="Histidine-containing phosphotransfer domain, HPT domain"/>
    <property type="match status" value="1"/>
</dbReference>
<comment type="catalytic activity">
    <reaction evidence="1">
        <text>ATP + protein L-histidine = ADP + protein N-phospho-L-histidine.</text>
        <dbReference type="EC" id="2.7.13.3"/>
    </reaction>
</comment>
<keyword evidence="4" id="KW-1003">Cell membrane</keyword>
<dbReference type="CDD" id="cd00082">
    <property type="entry name" value="HisKA"/>
    <property type="match status" value="1"/>
</dbReference>
<keyword evidence="11" id="KW-1133">Transmembrane helix</keyword>
<evidence type="ECO:0000313" key="21">
    <source>
        <dbReference type="Proteomes" id="UP000189670"/>
    </source>
</evidence>
<dbReference type="InterPro" id="IPR003661">
    <property type="entry name" value="HisK_dim/P_dom"/>
</dbReference>
<evidence type="ECO:0000256" key="10">
    <source>
        <dbReference type="ARBA" id="ARBA00022840"/>
    </source>
</evidence>
<dbReference type="Pfam" id="PF02518">
    <property type="entry name" value="HATPase_c"/>
    <property type="match status" value="1"/>
</dbReference>
<evidence type="ECO:0000256" key="12">
    <source>
        <dbReference type="ARBA" id="ARBA00023012"/>
    </source>
</evidence>
<dbReference type="SMART" id="SM00388">
    <property type="entry name" value="HisKA"/>
    <property type="match status" value="1"/>
</dbReference>
<dbReference type="PANTHER" id="PTHR45339:SF1">
    <property type="entry name" value="HYBRID SIGNAL TRANSDUCTION HISTIDINE KINASE J"/>
    <property type="match status" value="1"/>
</dbReference>
<evidence type="ECO:0000313" key="20">
    <source>
        <dbReference type="EMBL" id="ETR72202.1"/>
    </source>
</evidence>
<dbReference type="SMART" id="SM00448">
    <property type="entry name" value="REC"/>
    <property type="match status" value="3"/>
</dbReference>
<dbReference type="CDD" id="cd17569">
    <property type="entry name" value="REC_HupR-like"/>
    <property type="match status" value="1"/>
</dbReference>
<evidence type="ECO:0000256" key="14">
    <source>
        <dbReference type="ARBA" id="ARBA00064003"/>
    </source>
</evidence>
<dbReference type="InterPro" id="IPR004358">
    <property type="entry name" value="Sig_transdc_His_kin-like_C"/>
</dbReference>
<dbReference type="SUPFAM" id="SSF47384">
    <property type="entry name" value="Homodimeric domain of signal transducing histidine kinase"/>
    <property type="match status" value="1"/>
</dbReference>
<evidence type="ECO:0000256" key="5">
    <source>
        <dbReference type="ARBA" id="ARBA00022553"/>
    </source>
</evidence>
<dbReference type="GO" id="GO:0005886">
    <property type="term" value="C:plasma membrane"/>
    <property type="evidence" value="ECO:0007669"/>
    <property type="project" value="UniProtKB-SubCell"/>
</dbReference>
<keyword evidence="5 16" id="KW-0597">Phosphoprotein</keyword>
<dbReference type="SMART" id="SM00387">
    <property type="entry name" value="HATPase_c"/>
    <property type="match status" value="1"/>
</dbReference>
<dbReference type="InterPro" id="IPR011006">
    <property type="entry name" value="CheY-like_superfamily"/>
</dbReference>
<keyword evidence="10" id="KW-0067">ATP-binding</keyword>
<dbReference type="InterPro" id="IPR036641">
    <property type="entry name" value="HPT_dom_sf"/>
</dbReference>
<dbReference type="FunFam" id="3.30.565.10:FF:000010">
    <property type="entry name" value="Sensor histidine kinase RcsC"/>
    <property type="match status" value="1"/>
</dbReference>
<dbReference type="PANTHER" id="PTHR45339">
    <property type="entry name" value="HYBRID SIGNAL TRANSDUCTION HISTIDINE KINASE J"/>
    <property type="match status" value="1"/>
</dbReference>
<dbReference type="InterPro" id="IPR036097">
    <property type="entry name" value="HisK_dim/P_sf"/>
</dbReference>
<feature type="coiled-coil region" evidence="17">
    <location>
        <begin position="127"/>
        <end position="196"/>
    </location>
</feature>
<evidence type="ECO:0000256" key="13">
    <source>
        <dbReference type="ARBA" id="ARBA00023136"/>
    </source>
</evidence>
<evidence type="ECO:0000256" key="4">
    <source>
        <dbReference type="ARBA" id="ARBA00022475"/>
    </source>
</evidence>
<dbReference type="Gene3D" id="1.20.120.160">
    <property type="entry name" value="HPT domain"/>
    <property type="match status" value="1"/>
</dbReference>
<evidence type="ECO:0000256" key="9">
    <source>
        <dbReference type="ARBA" id="ARBA00022777"/>
    </source>
</evidence>
<dbReference type="EMBL" id="ATBP01000173">
    <property type="protein sequence ID" value="ETR72202.1"/>
    <property type="molecule type" value="Genomic_DNA"/>
</dbReference>
<dbReference type="CDD" id="cd16922">
    <property type="entry name" value="HATPase_EvgS-ArcB-TorS-like"/>
    <property type="match status" value="1"/>
</dbReference>
<dbReference type="PRINTS" id="PR00344">
    <property type="entry name" value="BCTRLSENSOR"/>
</dbReference>
<dbReference type="Gene3D" id="1.10.287.130">
    <property type="match status" value="1"/>
</dbReference>
<dbReference type="EC" id="2.7.13.3" evidence="3"/>
<reference evidence="21" key="1">
    <citation type="submission" date="2012-11" db="EMBL/GenBank/DDBJ databases">
        <authorList>
            <person name="Lucero-Rivera Y.E."/>
            <person name="Tovar-Ramirez D."/>
        </authorList>
    </citation>
    <scope>NUCLEOTIDE SEQUENCE [LARGE SCALE GENOMIC DNA]</scope>
    <source>
        <strain evidence="21">Araruama</strain>
    </source>
</reference>
<evidence type="ECO:0000256" key="15">
    <source>
        <dbReference type="ARBA" id="ARBA00068150"/>
    </source>
</evidence>
<dbReference type="AlphaFoldDB" id="A0A1V1PBB3"/>
<feature type="modified residue" description="4-aspartylphosphate" evidence="16">
    <location>
        <position position="55"/>
    </location>
</feature>
<feature type="domain" description="Histidine kinase" evidence="18">
    <location>
        <begin position="203"/>
        <end position="426"/>
    </location>
</feature>
<dbReference type="Gene3D" id="3.40.50.2300">
    <property type="match status" value="3"/>
</dbReference>
<keyword evidence="12" id="KW-0902">Two-component regulatory system</keyword>
<dbReference type="PROSITE" id="PS50109">
    <property type="entry name" value="HIS_KIN"/>
    <property type="match status" value="1"/>
</dbReference>
<dbReference type="GO" id="GO:0005524">
    <property type="term" value="F:ATP binding"/>
    <property type="evidence" value="ECO:0007669"/>
    <property type="project" value="UniProtKB-KW"/>
</dbReference>
<feature type="domain" description="Response regulatory" evidence="19">
    <location>
        <begin position="7"/>
        <end position="121"/>
    </location>
</feature>
<dbReference type="Pfam" id="PF00512">
    <property type="entry name" value="HisKA"/>
    <property type="match status" value="1"/>
</dbReference>
<feature type="modified residue" description="4-aspartylphosphate" evidence="16">
    <location>
        <position position="495"/>
    </location>
</feature>
<evidence type="ECO:0000256" key="16">
    <source>
        <dbReference type="PROSITE-ProRule" id="PRU00169"/>
    </source>
</evidence>
<evidence type="ECO:0000256" key="8">
    <source>
        <dbReference type="ARBA" id="ARBA00022741"/>
    </source>
</evidence>
<evidence type="ECO:0000256" key="6">
    <source>
        <dbReference type="ARBA" id="ARBA00022679"/>
    </source>
</evidence>
<feature type="domain" description="Response regulatory" evidence="19">
    <location>
        <begin position="592"/>
        <end position="711"/>
    </location>
</feature>
<evidence type="ECO:0000256" key="3">
    <source>
        <dbReference type="ARBA" id="ARBA00012438"/>
    </source>
</evidence>
<dbReference type="Pfam" id="PF00072">
    <property type="entry name" value="Response_reg"/>
    <property type="match status" value="2"/>
</dbReference>
<name>A0A1V1PBB3_9BACT</name>
<dbReference type="GO" id="GO:0000155">
    <property type="term" value="F:phosphorelay sensor kinase activity"/>
    <property type="evidence" value="ECO:0007669"/>
    <property type="project" value="InterPro"/>
</dbReference>
<evidence type="ECO:0000256" key="1">
    <source>
        <dbReference type="ARBA" id="ARBA00000085"/>
    </source>
</evidence>
<dbReference type="InterPro" id="IPR003594">
    <property type="entry name" value="HATPase_dom"/>
</dbReference>
<dbReference type="FunFam" id="1.10.287.130:FF:000002">
    <property type="entry name" value="Two-component osmosensing histidine kinase"/>
    <property type="match status" value="1"/>
</dbReference>
<keyword evidence="6" id="KW-0808">Transferase</keyword>
<evidence type="ECO:0000259" key="19">
    <source>
        <dbReference type="PROSITE" id="PS50110"/>
    </source>
</evidence>
<sequence length="838" mass="95398">MNIQKNTLLVVDDEAEILKAVRRQFRKKYRVIVANDAPAAITTLAKEDVQVIISDQRMPEMTGTEMFKNIQINYPDAVRIILTGYSDIQAVIDAINKGNVYQYIMKPWRLEELDHIVEKAFERFWLVNGNRQLLKKLQKTNLQLEKEVRERKAIEIELKKHRDHLETEVEKRTAQLKHLNKELVSAKEMAERANKSKSIFLANMSHDIRTPMNGIIGMVDVLKDTRLTQIQKDYLDTITDSADNLLSLIDDILDFSKIEANKLQLEYVTFDLYILIERTIDLLAVKANNKKIDLIFSIAPETPTILKGDPIRIQQILFNLIGNAIKFTEMGEVSVRICSEDLDKNSLSVTIKLIVKDTGIGITNEHQNNLFKPFSQTDTSMTRKFGGTGLGLSISKQLTEMMGGRIQVNSQLHVGSAFTSSLCLDIDPEAPVVKEQQSNIFHYHVLVALKNQTQRQAICEQLAFWGCQCKDVDSVENAWAIISQENSPVNIVIVDETLTDMPGTILCQKIADAGLQLQCIGIVAYTKNETFQKSTSLFDTVLMRPVKRNQLFKQMQDYKTSLTQKKDQHIQAQSHEDLPSSEIEALKRKNLSVLFVEDAAVNQKIGSIFLKKLNCKVEVASDGTEALTKLSTNRYDLVLMDIMMPKMDGLTATRTIRDPDSIVIQHDIPIIAMTANAMKGDREKCLDSGMDDYLPKPVKFRSLSSMLHQHFCVESKKYDNKPEYKGNIYFNAQELIEKFDNDLSFCQELIADYNLATSQNLDNIATAPTENIDYIREEIFSIMQSSQSISAYKMERICRAIETAIIMKEIDRLPSLIENLKDVFQTSKHYFQQAGFDC</sequence>
<gene>
    <name evidence="20" type="ORF">OMM_01900</name>
</gene>
<comment type="subunit">
    <text evidence="14">At low DSF concentrations, interacts with RpfF.</text>
</comment>
<feature type="domain" description="Response regulatory" evidence="19">
    <location>
        <begin position="444"/>
        <end position="559"/>
    </location>
</feature>
<dbReference type="SUPFAM" id="SSF55874">
    <property type="entry name" value="ATPase domain of HSP90 chaperone/DNA topoisomerase II/histidine kinase"/>
    <property type="match status" value="1"/>
</dbReference>
<protein>
    <recommendedName>
        <fullName evidence="15">Sensory/regulatory protein RpfC</fullName>
        <ecNumber evidence="3">2.7.13.3</ecNumber>
    </recommendedName>
</protein>
<evidence type="ECO:0000256" key="11">
    <source>
        <dbReference type="ARBA" id="ARBA00022989"/>
    </source>
</evidence>
<evidence type="ECO:0000256" key="7">
    <source>
        <dbReference type="ARBA" id="ARBA00022692"/>
    </source>
</evidence>
<comment type="subcellular location">
    <subcellularLocation>
        <location evidence="2">Cell membrane</location>
        <topology evidence="2">Multi-pass membrane protein</topology>
    </subcellularLocation>
</comment>
<dbReference type="InterPro" id="IPR005467">
    <property type="entry name" value="His_kinase_dom"/>
</dbReference>
<keyword evidence="13" id="KW-0472">Membrane</keyword>
<dbReference type="CDD" id="cd17546">
    <property type="entry name" value="REC_hyHK_CKI1_RcsC-like"/>
    <property type="match status" value="1"/>
</dbReference>
<feature type="modified residue" description="4-aspartylphosphate" evidence="16">
    <location>
        <position position="641"/>
    </location>
</feature>
<accession>A0A1V1PBB3</accession>
<proteinExistence type="predicted"/>
<evidence type="ECO:0000256" key="17">
    <source>
        <dbReference type="SAM" id="Coils"/>
    </source>
</evidence>